<name>A0ABD2QBE8_9PLAT</name>
<dbReference type="InterPro" id="IPR007317">
    <property type="entry name" value="GET4"/>
</dbReference>
<dbReference type="GO" id="GO:0005829">
    <property type="term" value="C:cytosol"/>
    <property type="evidence" value="ECO:0007669"/>
    <property type="project" value="UniProtKB-SubCell"/>
</dbReference>
<reference evidence="5 6" key="1">
    <citation type="submission" date="2024-11" db="EMBL/GenBank/DDBJ databases">
        <title>Adaptive evolution of stress response genes in parasites aligns with host niche diversity.</title>
        <authorList>
            <person name="Hahn C."/>
            <person name="Resl P."/>
        </authorList>
    </citation>
    <scope>NUCLEOTIDE SEQUENCE [LARGE SCALE GENOMIC DNA]</scope>
    <source>
        <strain evidence="5">EGGRZ-B1_66</strain>
        <tissue evidence="5">Body</tissue>
    </source>
</reference>
<evidence type="ECO:0000313" key="6">
    <source>
        <dbReference type="Proteomes" id="UP001626550"/>
    </source>
</evidence>
<keyword evidence="6" id="KW-1185">Reference proteome</keyword>
<dbReference type="Pfam" id="PF04190">
    <property type="entry name" value="GET4"/>
    <property type="match status" value="1"/>
</dbReference>
<protein>
    <submittedName>
        <fullName evidence="5">Golgi to ER traffic protein 4</fullName>
    </submittedName>
</protein>
<evidence type="ECO:0000256" key="3">
    <source>
        <dbReference type="ARBA" id="ARBA00022448"/>
    </source>
</evidence>
<dbReference type="EMBL" id="JBJKFK010000521">
    <property type="protein sequence ID" value="KAL3316552.1"/>
    <property type="molecule type" value="Genomic_DNA"/>
</dbReference>
<dbReference type="AlphaFoldDB" id="A0ABD2QBE8"/>
<dbReference type="PANTHER" id="PTHR12875">
    <property type="entry name" value="GOLGI TO ER TRAFFIC PROTEIN 4 HOMOLOG"/>
    <property type="match status" value="1"/>
</dbReference>
<dbReference type="FunFam" id="1.25.40.10:FF:000060">
    <property type="entry name" value="Golgi to ER traffic protein 4 homolog"/>
    <property type="match status" value="1"/>
</dbReference>
<comment type="caution">
    <text evidence="5">The sequence shown here is derived from an EMBL/GenBank/DDBJ whole genome shotgun (WGS) entry which is preliminary data.</text>
</comment>
<accession>A0ABD2QBE8</accession>
<sequence length="327" mass="37840">MDTNSDTNQQPPPSRIEIRLENAIKEKKYYEAHQIYRTLAFRAINKKQFPQAIKVLKEGSEFLLIHSQYQSGTDLACLITEIFTKHKQQITKSDLNIICSLLTKMLANSEDRANYISKVLDVLTDDEKLLSSFNAFLARKLWQEKSYAESRRCAMLSKDGYFTGCFLKDFNVKLGYTSEVDLFLVQAVLQYLCLKLPKEAEKTFYLYTRIHPKMEPGPPFVKYPLLNFTWFLLLAIHNNYKGSVFSILREHYSDHLKRDPDFDEYLDKIAVIYFGFRPKNGGQQNIFSNMMSLFNGDGLQSLFNAVDMDPHPQELPGVSSMADEDLE</sequence>
<dbReference type="PANTHER" id="PTHR12875:SF0">
    <property type="entry name" value="GOLGI TO ER TRAFFIC PROTEIN 4 HOMOLOG"/>
    <property type="match status" value="1"/>
</dbReference>
<keyword evidence="3" id="KW-0813">Transport</keyword>
<evidence type="ECO:0000256" key="4">
    <source>
        <dbReference type="ARBA" id="ARBA00022490"/>
    </source>
</evidence>
<keyword evidence="4" id="KW-0963">Cytoplasm</keyword>
<dbReference type="InterPro" id="IPR011990">
    <property type="entry name" value="TPR-like_helical_dom_sf"/>
</dbReference>
<dbReference type="Gene3D" id="1.25.40.10">
    <property type="entry name" value="Tetratricopeptide repeat domain"/>
    <property type="match status" value="1"/>
</dbReference>
<evidence type="ECO:0000256" key="2">
    <source>
        <dbReference type="ARBA" id="ARBA00005351"/>
    </source>
</evidence>
<proteinExistence type="inferred from homology"/>
<dbReference type="Proteomes" id="UP001626550">
    <property type="component" value="Unassembled WGS sequence"/>
</dbReference>
<evidence type="ECO:0000256" key="1">
    <source>
        <dbReference type="ARBA" id="ARBA00004514"/>
    </source>
</evidence>
<evidence type="ECO:0000313" key="5">
    <source>
        <dbReference type="EMBL" id="KAL3316552.1"/>
    </source>
</evidence>
<organism evidence="5 6">
    <name type="scientific">Cichlidogyrus casuarinus</name>
    <dbReference type="NCBI Taxonomy" id="1844966"/>
    <lineage>
        <taxon>Eukaryota</taxon>
        <taxon>Metazoa</taxon>
        <taxon>Spiralia</taxon>
        <taxon>Lophotrochozoa</taxon>
        <taxon>Platyhelminthes</taxon>
        <taxon>Monogenea</taxon>
        <taxon>Monopisthocotylea</taxon>
        <taxon>Dactylogyridea</taxon>
        <taxon>Ancyrocephalidae</taxon>
        <taxon>Cichlidogyrus</taxon>
    </lineage>
</organism>
<gene>
    <name evidence="5" type="primary">GET4</name>
    <name evidence="5" type="ORF">Ciccas_004811</name>
</gene>
<comment type="similarity">
    <text evidence="2">Belongs to the GET4 family.</text>
</comment>
<comment type="subcellular location">
    <subcellularLocation>
        <location evidence="1">Cytoplasm</location>
        <location evidence="1">Cytosol</location>
    </subcellularLocation>
</comment>